<reference evidence="3" key="1">
    <citation type="submission" date="2017-02" db="UniProtKB">
        <authorList>
            <consortium name="WormBaseParasite"/>
        </authorList>
    </citation>
    <scope>IDENTIFICATION</scope>
</reference>
<feature type="chain" id="PRO_5005656947" evidence="1">
    <location>
        <begin position="27"/>
        <end position="126"/>
    </location>
</feature>
<feature type="signal peptide" evidence="1">
    <location>
        <begin position="1"/>
        <end position="26"/>
    </location>
</feature>
<protein>
    <submittedName>
        <fullName evidence="3">Secreted protein</fullName>
    </submittedName>
</protein>
<dbReference type="AlphaFoldDB" id="A0A0M3IGV4"/>
<evidence type="ECO:0000313" key="3">
    <source>
        <dbReference type="WBParaSite" id="ALUE_0001757601-mRNA-1"/>
    </source>
</evidence>
<keyword evidence="1" id="KW-0732">Signal</keyword>
<accession>A0A0M3IGV4</accession>
<organism evidence="2 3">
    <name type="scientific">Ascaris lumbricoides</name>
    <name type="common">Giant roundworm</name>
    <dbReference type="NCBI Taxonomy" id="6252"/>
    <lineage>
        <taxon>Eukaryota</taxon>
        <taxon>Metazoa</taxon>
        <taxon>Ecdysozoa</taxon>
        <taxon>Nematoda</taxon>
        <taxon>Chromadorea</taxon>
        <taxon>Rhabditida</taxon>
        <taxon>Spirurina</taxon>
        <taxon>Ascaridomorpha</taxon>
        <taxon>Ascaridoidea</taxon>
        <taxon>Ascarididae</taxon>
        <taxon>Ascaris</taxon>
    </lineage>
</organism>
<proteinExistence type="predicted"/>
<name>A0A0M3IGV4_ASCLU</name>
<sequence>MYVNCTYAALITRALAVAIIFAQSSAYSNPQRSSAPIVSSIISDYDDWKHLDDRQYFGSFDNNDKDNEDSETSEAWSISSLPLKRSGASRLCGNKLVEMIVKMCKGCVKPAGGKPVTAKRCEYFPI</sequence>
<evidence type="ECO:0000313" key="2">
    <source>
        <dbReference type="Proteomes" id="UP000036681"/>
    </source>
</evidence>
<dbReference type="Proteomes" id="UP000036681">
    <property type="component" value="Unplaced"/>
</dbReference>
<dbReference type="WBParaSite" id="ALUE_0001757601-mRNA-1">
    <property type="protein sequence ID" value="ALUE_0001757601-mRNA-1"/>
    <property type="gene ID" value="ALUE_0001757601"/>
</dbReference>
<keyword evidence="2" id="KW-1185">Reference proteome</keyword>
<evidence type="ECO:0000256" key="1">
    <source>
        <dbReference type="SAM" id="SignalP"/>
    </source>
</evidence>